<evidence type="ECO:0000313" key="3">
    <source>
        <dbReference type="Proteomes" id="UP001596220"/>
    </source>
</evidence>
<evidence type="ECO:0000313" key="2">
    <source>
        <dbReference type="EMBL" id="MFC6093681.1"/>
    </source>
</evidence>
<gene>
    <name evidence="2" type="ORF">ACFP3R_30795</name>
</gene>
<protein>
    <submittedName>
        <fullName evidence="2">Uncharacterized protein</fullName>
    </submittedName>
</protein>
<proteinExistence type="predicted"/>
<comment type="caution">
    <text evidence="2">The sequence shown here is derived from an EMBL/GenBank/DDBJ whole genome shotgun (WGS) entry which is preliminary data.</text>
</comment>
<dbReference type="RefSeq" id="WP_380641118.1">
    <property type="nucleotide sequence ID" value="NZ_JBHSQO010000048.1"/>
</dbReference>
<sequence>MTRPVTALERYRVQATDDAGLTRTGQTSGGAARSRPARVERAVAPARCRHSEMGGRPTTPAALGISRPILRRPRWRALLATAPALMMIIGNRQRAKNQISYVPSGERDLYGLPPDAEPRGRNDLERRGLLEVKRVPQGGEFDYHRMRALHRVHLKRFGDPSPAELLP</sequence>
<keyword evidence="3" id="KW-1185">Reference proteome</keyword>
<evidence type="ECO:0000256" key="1">
    <source>
        <dbReference type="SAM" id="MobiDB-lite"/>
    </source>
</evidence>
<dbReference type="Proteomes" id="UP001596220">
    <property type="component" value="Unassembled WGS sequence"/>
</dbReference>
<organism evidence="2 3">
    <name type="scientific">Saccharothrix lopnurensis</name>
    <dbReference type="NCBI Taxonomy" id="1670621"/>
    <lineage>
        <taxon>Bacteria</taxon>
        <taxon>Bacillati</taxon>
        <taxon>Actinomycetota</taxon>
        <taxon>Actinomycetes</taxon>
        <taxon>Pseudonocardiales</taxon>
        <taxon>Pseudonocardiaceae</taxon>
        <taxon>Saccharothrix</taxon>
    </lineage>
</organism>
<name>A0ABW1PDM2_9PSEU</name>
<reference evidence="3" key="1">
    <citation type="journal article" date="2019" name="Int. J. Syst. Evol. Microbiol.">
        <title>The Global Catalogue of Microorganisms (GCM) 10K type strain sequencing project: providing services to taxonomists for standard genome sequencing and annotation.</title>
        <authorList>
            <consortium name="The Broad Institute Genomics Platform"/>
            <consortium name="The Broad Institute Genome Sequencing Center for Infectious Disease"/>
            <person name="Wu L."/>
            <person name="Ma J."/>
        </authorList>
    </citation>
    <scope>NUCLEOTIDE SEQUENCE [LARGE SCALE GENOMIC DNA]</scope>
    <source>
        <strain evidence="3">CGMCC 4.7246</strain>
    </source>
</reference>
<feature type="region of interest" description="Disordered" evidence="1">
    <location>
        <begin position="14"/>
        <end position="39"/>
    </location>
</feature>
<accession>A0ABW1PDM2</accession>
<dbReference type="EMBL" id="JBHSQO010000048">
    <property type="protein sequence ID" value="MFC6093681.1"/>
    <property type="molecule type" value="Genomic_DNA"/>
</dbReference>